<dbReference type="Proteomes" id="UP000602004">
    <property type="component" value="Unassembled WGS sequence"/>
</dbReference>
<evidence type="ECO:0000256" key="7">
    <source>
        <dbReference type="SAM" id="Phobius"/>
    </source>
</evidence>
<keyword evidence="9" id="KW-1185">Reference proteome</keyword>
<evidence type="ECO:0000256" key="4">
    <source>
        <dbReference type="ARBA" id="ARBA00022692"/>
    </source>
</evidence>
<feature type="transmembrane region" description="Helical" evidence="7">
    <location>
        <begin position="71"/>
        <end position="92"/>
    </location>
</feature>
<dbReference type="RefSeq" id="WP_115780096.1">
    <property type="nucleotide sequence ID" value="NZ_BMHL01000001.1"/>
</dbReference>
<evidence type="ECO:0000313" key="9">
    <source>
        <dbReference type="Proteomes" id="UP000602004"/>
    </source>
</evidence>
<comment type="caution">
    <text evidence="8">The sequence shown here is derived from an EMBL/GenBank/DDBJ whole genome shotgun (WGS) entry which is preliminary data.</text>
</comment>
<feature type="transmembrane region" description="Helical" evidence="7">
    <location>
        <begin position="44"/>
        <end position="64"/>
    </location>
</feature>
<dbReference type="InterPro" id="IPR032808">
    <property type="entry name" value="DoxX"/>
</dbReference>
<keyword evidence="3" id="KW-1003">Cell membrane</keyword>
<reference evidence="9" key="1">
    <citation type="journal article" date="2019" name="Int. J. Syst. Evol. Microbiol.">
        <title>The Global Catalogue of Microorganisms (GCM) 10K type strain sequencing project: providing services to taxonomists for standard genome sequencing and annotation.</title>
        <authorList>
            <consortium name="The Broad Institute Genomics Platform"/>
            <consortium name="The Broad Institute Genome Sequencing Center for Infectious Disease"/>
            <person name="Wu L."/>
            <person name="Ma J."/>
        </authorList>
    </citation>
    <scope>NUCLEOTIDE SEQUENCE [LARGE SCALE GENOMIC DNA]</scope>
    <source>
        <strain evidence="9">CGMCC 1.15103</strain>
    </source>
</reference>
<organism evidence="8 9">
    <name type="scientific">Paraburkholderia caffeinilytica</name>
    <dbReference type="NCBI Taxonomy" id="1761016"/>
    <lineage>
        <taxon>Bacteria</taxon>
        <taxon>Pseudomonadati</taxon>
        <taxon>Pseudomonadota</taxon>
        <taxon>Betaproteobacteria</taxon>
        <taxon>Burkholderiales</taxon>
        <taxon>Burkholderiaceae</taxon>
        <taxon>Paraburkholderia</taxon>
    </lineage>
</organism>
<evidence type="ECO:0000256" key="2">
    <source>
        <dbReference type="ARBA" id="ARBA00006679"/>
    </source>
</evidence>
<comment type="similarity">
    <text evidence="2">Belongs to the DoxX family.</text>
</comment>
<keyword evidence="5 7" id="KW-1133">Transmembrane helix</keyword>
<accession>A0ABQ1LI03</accession>
<keyword evidence="6 7" id="KW-0472">Membrane</keyword>
<protein>
    <submittedName>
        <fullName evidence="8">LysR family transcriptional regulator</fullName>
    </submittedName>
</protein>
<evidence type="ECO:0000256" key="6">
    <source>
        <dbReference type="ARBA" id="ARBA00023136"/>
    </source>
</evidence>
<gene>
    <name evidence="8" type="ORF">GCM10011400_08990</name>
</gene>
<evidence type="ECO:0000256" key="1">
    <source>
        <dbReference type="ARBA" id="ARBA00004651"/>
    </source>
</evidence>
<proteinExistence type="inferred from homology"/>
<dbReference type="InterPro" id="IPR051907">
    <property type="entry name" value="DoxX-like_oxidoreductase"/>
</dbReference>
<keyword evidence="4 7" id="KW-0812">Transmembrane</keyword>
<dbReference type="PANTHER" id="PTHR33452:SF1">
    <property type="entry name" value="INNER MEMBRANE PROTEIN YPHA-RELATED"/>
    <property type="match status" value="1"/>
</dbReference>
<comment type="subcellular location">
    <subcellularLocation>
        <location evidence="1">Cell membrane</location>
        <topology evidence="1">Multi-pass membrane protein</topology>
    </subcellularLocation>
</comment>
<evidence type="ECO:0000256" key="3">
    <source>
        <dbReference type="ARBA" id="ARBA00022475"/>
    </source>
</evidence>
<dbReference type="Pfam" id="PF07681">
    <property type="entry name" value="DoxX"/>
    <property type="match status" value="1"/>
</dbReference>
<evidence type="ECO:0000256" key="5">
    <source>
        <dbReference type="ARBA" id="ARBA00022989"/>
    </source>
</evidence>
<feature type="transmembrane region" description="Helical" evidence="7">
    <location>
        <begin position="104"/>
        <end position="123"/>
    </location>
</feature>
<sequence length="140" mass="14686">MDRYTFLPLLGRIVIGAPFVMSGLGKLGAYTATVGYIAAMGLPVPPLAFIVAVLTELGGGLLLLSGYRARVVSLAMAVFCVVTALFFHHNFADQNQMIHFLKNVMMAGGLLQIAYFGAGAFSLDARSGRTASGISPQSAS</sequence>
<dbReference type="EMBL" id="BMHL01000001">
    <property type="protein sequence ID" value="GGC24777.1"/>
    <property type="molecule type" value="Genomic_DNA"/>
</dbReference>
<dbReference type="PANTHER" id="PTHR33452">
    <property type="entry name" value="OXIDOREDUCTASE CATD-RELATED"/>
    <property type="match status" value="1"/>
</dbReference>
<evidence type="ECO:0000313" key="8">
    <source>
        <dbReference type="EMBL" id="GGC24777.1"/>
    </source>
</evidence>
<feature type="transmembrane region" description="Helical" evidence="7">
    <location>
        <begin position="12"/>
        <end position="38"/>
    </location>
</feature>
<name>A0ABQ1LI03_9BURK</name>